<feature type="chain" id="PRO_5044258495" description="STI1 domain-containing protein" evidence="1">
    <location>
        <begin position="22"/>
        <end position="271"/>
    </location>
</feature>
<protein>
    <recommendedName>
        <fullName evidence="4">STI1 domain-containing protein</fullName>
    </recommendedName>
</protein>
<sequence length="271" mass="28837">MTARHLLRLAAIAALAAPAAAQFGRRNAREQAATHAQPPEPNDVDIAMAGWEQLSQNPHKMKQVFDSFKDPEVMAKAQEMLKDPQYMAMAKAKLADLQAKAQARGYLDENGQPLPGMASAAAASIGQGGQGMEALAAMMGGGAPAGEGYAEWEVENAEKYRAGELNDAELGMANLKNAVRDPAVLKQTMEMFKDPNTMAEVKKLMADPAFKAQAEAMVNKMKAEGGMPDFSKLAGMGGMGMNGAGAGTSELERLRAENAALRARRGMRDEL</sequence>
<comment type="caution">
    <text evidence="2">The sequence shown here is derived from an EMBL/GenBank/DDBJ whole genome shotgun (WGS) entry which is preliminary data.</text>
</comment>
<dbReference type="Proteomes" id="UP001515480">
    <property type="component" value="Unassembled WGS sequence"/>
</dbReference>
<dbReference type="AlphaFoldDB" id="A0AB34JSD3"/>
<reference evidence="2 3" key="1">
    <citation type="journal article" date="2024" name="Science">
        <title>Giant polyketide synthase enzymes in the biosynthesis of giant marine polyether toxins.</title>
        <authorList>
            <person name="Fallon T.R."/>
            <person name="Shende V.V."/>
            <person name="Wierzbicki I.H."/>
            <person name="Pendleton A.L."/>
            <person name="Watervoot N.F."/>
            <person name="Auber R.P."/>
            <person name="Gonzalez D.J."/>
            <person name="Wisecaver J.H."/>
            <person name="Moore B.S."/>
        </authorList>
    </citation>
    <scope>NUCLEOTIDE SEQUENCE [LARGE SCALE GENOMIC DNA]</scope>
    <source>
        <strain evidence="2 3">12B1</strain>
    </source>
</reference>
<evidence type="ECO:0000313" key="2">
    <source>
        <dbReference type="EMBL" id="KAL1523524.1"/>
    </source>
</evidence>
<proteinExistence type="predicted"/>
<keyword evidence="1" id="KW-0732">Signal</keyword>
<accession>A0AB34JSD3</accession>
<evidence type="ECO:0000313" key="3">
    <source>
        <dbReference type="Proteomes" id="UP001515480"/>
    </source>
</evidence>
<name>A0AB34JSD3_PRYPA</name>
<evidence type="ECO:0000256" key="1">
    <source>
        <dbReference type="SAM" id="SignalP"/>
    </source>
</evidence>
<feature type="signal peptide" evidence="1">
    <location>
        <begin position="1"/>
        <end position="21"/>
    </location>
</feature>
<organism evidence="2 3">
    <name type="scientific">Prymnesium parvum</name>
    <name type="common">Toxic golden alga</name>
    <dbReference type="NCBI Taxonomy" id="97485"/>
    <lineage>
        <taxon>Eukaryota</taxon>
        <taxon>Haptista</taxon>
        <taxon>Haptophyta</taxon>
        <taxon>Prymnesiophyceae</taxon>
        <taxon>Prymnesiales</taxon>
        <taxon>Prymnesiaceae</taxon>
        <taxon>Prymnesium</taxon>
    </lineage>
</organism>
<dbReference type="EMBL" id="JBGBPQ010000005">
    <property type="protein sequence ID" value="KAL1523524.1"/>
    <property type="molecule type" value="Genomic_DNA"/>
</dbReference>
<gene>
    <name evidence="2" type="ORF">AB1Y20_018461</name>
</gene>
<evidence type="ECO:0008006" key="4">
    <source>
        <dbReference type="Google" id="ProtNLM"/>
    </source>
</evidence>
<keyword evidence="3" id="KW-1185">Reference proteome</keyword>